<gene>
    <name evidence="1" type="ORF">HPB47_018990</name>
</gene>
<evidence type="ECO:0000313" key="1">
    <source>
        <dbReference type="EMBL" id="KAG0445167.1"/>
    </source>
</evidence>
<dbReference type="Proteomes" id="UP000805193">
    <property type="component" value="Unassembled WGS sequence"/>
</dbReference>
<name>A0AC60R2V6_IXOPE</name>
<organism evidence="1 2">
    <name type="scientific">Ixodes persulcatus</name>
    <name type="common">Taiga tick</name>
    <dbReference type="NCBI Taxonomy" id="34615"/>
    <lineage>
        <taxon>Eukaryota</taxon>
        <taxon>Metazoa</taxon>
        <taxon>Ecdysozoa</taxon>
        <taxon>Arthropoda</taxon>
        <taxon>Chelicerata</taxon>
        <taxon>Arachnida</taxon>
        <taxon>Acari</taxon>
        <taxon>Parasitiformes</taxon>
        <taxon>Ixodida</taxon>
        <taxon>Ixodoidea</taxon>
        <taxon>Ixodidae</taxon>
        <taxon>Ixodinae</taxon>
        <taxon>Ixodes</taxon>
    </lineage>
</organism>
<reference evidence="1 2" key="1">
    <citation type="journal article" date="2020" name="Cell">
        <title>Large-Scale Comparative Analyses of Tick Genomes Elucidate Their Genetic Diversity and Vector Capacities.</title>
        <authorList>
            <consortium name="Tick Genome and Microbiome Consortium (TIGMIC)"/>
            <person name="Jia N."/>
            <person name="Wang J."/>
            <person name="Shi W."/>
            <person name="Du L."/>
            <person name="Sun Y."/>
            <person name="Zhan W."/>
            <person name="Jiang J.F."/>
            <person name="Wang Q."/>
            <person name="Zhang B."/>
            <person name="Ji P."/>
            <person name="Bell-Sakyi L."/>
            <person name="Cui X.M."/>
            <person name="Yuan T.T."/>
            <person name="Jiang B.G."/>
            <person name="Yang W.F."/>
            <person name="Lam T.T."/>
            <person name="Chang Q.C."/>
            <person name="Ding S.J."/>
            <person name="Wang X.J."/>
            <person name="Zhu J.G."/>
            <person name="Ruan X.D."/>
            <person name="Zhao L."/>
            <person name="Wei J.T."/>
            <person name="Ye R.Z."/>
            <person name="Que T.C."/>
            <person name="Du C.H."/>
            <person name="Zhou Y.H."/>
            <person name="Cheng J.X."/>
            <person name="Dai P.F."/>
            <person name="Guo W.B."/>
            <person name="Han X.H."/>
            <person name="Huang E.J."/>
            <person name="Li L.F."/>
            <person name="Wei W."/>
            <person name="Gao Y.C."/>
            <person name="Liu J.Z."/>
            <person name="Shao H.Z."/>
            <person name="Wang X."/>
            <person name="Wang C.C."/>
            <person name="Yang T.C."/>
            <person name="Huo Q.B."/>
            <person name="Li W."/>
            <person name="Chen H.Y."/>
            <person name="Chen S.E."/>
            <person name="Zhou L.G."/>
            <person name="Ni X.B."/>
            <person name="Tian J.H."/>
            <person name="Sheng Y."/>
            <person name="Liu T."/>
            <person name="Pan Y.S."/>
            <person name="Xia L.Y."/>
            <person name="Li J."/>
            <person name="Zhao F."/>
            <person name="Cao W.C."/>
        </authorList>
    </citation>
    <scope>NUCLEOTIDE SEQUENCE [LARGE SCALE GENOMIC DNA]</scope>
    <source>
        <strain evidence="1">Iper-2018</strain>
    </source>
</reference>
<keyword evidence="2" id="KW-1185">Reference proteome</keyword>
<protein>
    <submittedName>
        <fullName evidence="1">Uncharacterized protein</fullName>
    </submittedName>
</protein>
<proteinExistence type="predicted"/>
<sequence length="219" mass="23568">MSDACDDEPILRVRPRSRAPLEPGSHQDIRQKELRSRAASDNKFALRRRFVYGAVVKATYGVSGVCRVVHFADDLATRKANATESEDAANGAGGPPVPESLPPHSTEDRKGIRSVVENRPLPEAEAAGDVSAAEVVSMTHSSVPVVTPNKEPEDWSVDEARFSGAVAKRAREEGVVEGLNTSAARPEEPPPKAALVRRMSFKPKPNISTEQRSSATSPP</sequence>
<accession>A0AC60R2V6</accession>
<comment type="caution">
    <text evidence="1">The sequence shown here is derived from an EMBL/GenBank/DDBJ whole genome shotgun (WGS) entry which is preliminary data.</text>
</comment>
<evidence type="ECO:0000313" key="2">
    <source>
        <dbReference type="Proteomes" id="UP000805193"/>
    </source>
</evidence>
<dbReference type="EMBL" id="JABSTQ010000834">
    <property type="protein sequence ID" value="KAG0445167.1"/>
    <property type="molecule type" value="Genomic_DNA"/>
</dbReference>